<evidence type="ECO:0000256" key="6">
    <source>
        <dbReference type="ARBA" id="ARBA00023125"/>
    </source>
</evidence>
<evidence type="ECO:0000256" key="4">
    <source>
        <dbReference type="ARBA" id="ARBA00022806"/>
    </source>
</evidence>
<dbReference type="NCBIfam" id="NF008165">
    <property type="entry name" value="PRK10917.1-3"/>
    <property type="match status" value="1"/>
</dbReference>
<dbReference type="Gene3D" id="3.40.50.300">
    <property type="entry name" value="P-loop containing nucleotide triphosphate hydrolases"/>
    <property type="match status" value="2"/>
</dbReference>
<comment type="caution">
    <text evidence="10">The sequence shown here is derived from an EMBL/GenBank/DDBJ whole genome shotgun (WGS) entry which is preliminary data.</text>
</comment>
<proteinExistence type="predicted"/>
<dbReference type="AlphaFoldDB" id="A0A1F5Z3B2"/>
<organism evidence="10 11">
    <name type="scientific">Candidatus Gottesmanbacteria bacterium RIFCSPHIGHO2_01_FULL_40_15</name>
    <dbReference type="NCBI Taxonomy" id="1798376"/>
    <lineage>
        <taxon>Bacteria</taxon>
        <taxon>Candidatus Gottesmaniibacteriota</taxon>
    </lineage>
</organism>
<dbReference type="SUPFAM" id="SSF50249">
    <property type="entry name" value="Nucleic acid-binding proteins"/>
    <property type="match status" value="1"/>
</dbReference>
<dbReference type="EMBL" id="MFJF01000013">
    <property type="protein sequence ID" value="OGG06940.1"/>
    <property type="molecule type" value="Genomic_DNA"/>
</dbReference>
<dbReference type="Proteomes" id="UP000177354">
    <property type="component" value="Unassembled WGS sequence"/>
</dbReference>
<feature type="domain" description="Helicase C-terminal" evidence="9">
    <location>
        <begin position="450"/>
        <end position="616"/>
    </location>
</feature>
<keyword evidence="2" id="KW-0227">DNA damage</keyword>
<sequence length="682" mass="77315">MGLKTPIRELKMVGPSYLVKLKKLGLETVEDLLFYLPSRYLNFARIQKIAGLREGETATVLVTVRDFVNIFTKSGKKIQKVTVADDSGSLPVIFFNQTYLQKIFTPGVKLMVAGQIKRFIKDYALIAPQYEFYKSGEAPFHTGRLVPVYRETEGVTSKWIRTRIAVLLTKLKPLVSEFLPPQILKKYGLMTLNQAVLKAHFPKSLDEAQKARKRFCFDEFLMIHLNSLFAKQINPDKNKFVADIVKHTEALNIFLDNLPFALTDAQKRVLFEITADMSKDIPMNRLLQGDVGSGKTVVAAAIIYLISLCKFKSVLMAPTEILARQHFQTLTRFFKPYGLKIAFITGKEKSKTDNNYKDIAVIIGTHALLHQKLPAENIALIIIDEQQRFGVRQRSSIRQKGNNPHLLSMTATPIPRTVALTLYSDLNLSVIDELPQGRKKIKTFVVPPEKRQAAYNWIRNQVSNKNAPSPQQAFIICPFIEESETLSTVRAASQEYLKLKNEIFPDLKLGLVHGRLKSDEKDEILGRFRQGHLNILVATPVVEVGIDIKNATIIMIEAAERFGLSQLHQLRGRVGRDNQESFCLLFTEKDDPEIIERLKTMEKYHIGIKLAEYDLKKRGPGQLYGIHQHGSLGLKYADITDLPLIKISKQAAVELAGDKNLMNNPYLQEKLLQYKIEANSQD</sequence>
<dbReference type="InterPro" id="IPR011545">
    <property type="entry name" value="DEAD/DEAH_box_helicase_dom"/>
</dbReference>
<dbReference type="PROSITE" id="PS51194">
    <property type="entry name" value="HELICASE_CTER"/>
    <property type="match status" value="1"/>
</dbReference>
<name>A0A1F5Z3B2_9BACT</name>
<evidence type="ECO:0000313" key="10">
    <source>
        <dbReference type="EMBL" id="OGG06940.1"/>
    </source>
</evidence>
<evidence type="ECO:0000256" key="3">
    <source>
        <dbReference type="ARBA" id="ARBA00022801"/>
    </source>
</evidence>
<dbReference type="Pfam" id="PF00271">
    <property type="entry name" value="Helicase_C"/>
    <property type="match status" value="1"/>
</dbReference>
<keyword evidence="6" id="KW-0238">DNA-binding</keyword>
<evidence type="ECO:0000256" key="5">
    <source>
        <dbReference type="ARBA" id="ARBA00022840"/>
    </source>
</evidence>
<evidence type="ECO:0000313" key="11">
    <source>
        <dbReference type="Proteomes" id="UP000177354"/>
    </source>
</evidence>
<keyword evidence="3" id="KW-0378">Hydrolase</keyword>
<feature type="domain" description="Helicase ATP-binding" evidence="8">
    <location>
        <begin position="276"/>
        <end position="431"/>
    </location>
</feature>
<gene>
    <name evidence="10" type="ORF">A2777_03670</name>
</gene>
<dbReference type="GO" id="GO:0005524">
    <property type="term" value="F:ATP binding"/>
    <property type="evidence" value="ECO:0007669"/>
    <property type="project" value="UniProtKB-KW"/>
</dbReference>
<dbReference type="PANTHER" id="PTHR47964">
    <property type="entry name" value="ATP-DEPENDENT DNA HELICASE HOMOLOG RECG, CHLOROPLASTIC"/>
    <property type="match status" value="1"/>
</dbReference>
<dbReference type="Gene3D" id="2.40.50.140">
    <property type="entry name" value="Nucleic acid-binding proteins"/>
    <property type="match status" value="1"/>
</dbReference>
<dbReference type="SMART" id="SM00490">
    <property type="entry name" value="HELICc"/>
    <property type="match status" value="1"/>
</dbReference>
<dbReference type="InterPro" id="IPR033454">
    <property type="entry name" value="RecG_wedge"/>
</dbReference>
<dbReference type="NCBIfam" id="NF008168">
    <property type="entry name" value="PRK10917.2-2"/>
    <property type="match status" value="1"/>
</dbReference>
<dbReference type="InterPro" id="IPR047112">
    <property type="entry name" value="RecG/Mfd"/>
</dbReference>
<dbReference type="SUPFAM" id="SSF52540">
    <property type="entry name" value="P-loop containing nucleoside triphosphate hydrolases"/>
    <property type="match status" value="2"/>
</dbReference>
<keyword evidence="5" id="KW-0067">ATP-binding</keyword>
<protein>
    <submittedName>
        <fullName evidence="10">ATP-dependent DNA helicase RecG</fullName>
    </submittedName>
</protein>
<accession>A0A1F5Z3B2</accession>
<dbReference type="InterPro" id="IPR014001">
    <property type="entry name" value="Helicase_ATP-bd"/>
</dbReference>
<keyword evidence="4 10" id="KW-0347">Helicase</keyword>
<dbReference type="GO" id="GO:0016787">
    <property type="term" value="F:hydrolase activity"/>
    <property type="evidence" value="ECO:0007669"/>
    <property type="project" value="UniProtKB-KW"/>
</dbReference>
<keyword evidence="1" id="KW-0547">Nucleotide-binding</keyword>
<reference evidence="10 11" key="1">
    <citation type="journal article" date="2016" name="Nat. Commun.">
        <title>Thousands of microbial genomes shed light on interconnected biogeochemical processes in an aquifer system.</title>
        <authorList>
            <person name="Anantharaman K."/>
            <person name="Brown C.T."/>
            <person name="Hug L.A."/>
            <person name="Sharon I."/>
            <person name="Castelle C.J."/>
            <person name="Probst A.J."/>
            <person name="Thomas B.C."/>
            <person name="Singh A."/>
            <person name="Wilkins M.J."/>
            <person name="Karaoz U."/>
            <person name="Brodie E.L."/>
            <person name="Williams K.H."/>
            <person name="Hubbard S.S."/>
            <person name="Banfield J.F."/>
        </authorList>
    </citation>
    <scope>NUCLEOTIDE SEQUENCE [LARGE SCALE GENOMIC DNA]</scope>
</reference>
<dbReference type="CDD" id="cd04488">
    <property type="entry name" value="RecG_wedge_OBF"/>
    <property type="match status" value="1"/>
</dbReference>
<evidence type="ECO:0000256" key="2">
    <source>
        <dbReference type="ARBA" id="ARBA00022763"/>
    </source>
</evidence>
<dbReference type="PANTHER" id="PTHR47964:SF1">
    <property type="entry name" value="ATP-DEPENDENT DNA HELICASE HOMOLOG RECG, CHLOROPLASTIC"/>
    <property type="match status" value="1"/>
</dbReference>
<dbReference type="PROSITE" id="PS51192">
    <property type="entry name" value="HELICASE_ATP_BIND_1"/>
    <property type="match status" value="1"/>
</dbReference>
<dbReference type="Pfam" id="PF00270">
    <property type="entry name" value="DEAD"/>
    <property type="match status" value="1"/>
</dbReference>
<dbReference type="SMART" id="SM00487">
    <property type="entry name" value="DEXDc"/>
    <property type="match status" value="1"/>
</dbReference>
<evidence type="ECO:0000259" key="8">
    <source>
        <dbReference type="PROSITE" id="PS51192"/>
    </source>
</evidence>
<keyword evidence="7" id="KW-0234">DNA repair</keyword>
<dbReference type="InterPro" id="IPR027417">
    <property type="entry name" value="P-loop_NTPase"/>
</dbReference>
<evidence type="ECO:0000259" key="9">
    <source>
        <dbReference type="PROSITE" id="PS51194"/>
    </source>
</evidence>
<dbReference type="InterPro" id="IPR012340">
    <property type="entry name" value="NA-bd_OB-fold"/>
</dbReference>
<dbReference type="Pfam" id="PF17191">
    <property type="entry name" value="RecG_wedge"/>
    <property type="match status" value="1"/>
</dbReference>
<dbReference type="GO" id="GO:0003677">
    <property type="term" value="F:DNA binding"/>
    <property type="evidence" value="ECO:0007669"/>
    <property type="project" value="UniProtKB-KW"/>
</dbReference>
<dbReference type="InterPro" id="IPR001650">
    <property type="entry name" value="Helicase_C-like"/>
</dbReference>
<evidence type="ECO:0000256" key="7">
    <source>
        <dbReference type="ARBA" id="ARBA00023204"/>
    </source>
</evidence>
<dbReference type="GO" id="GO:0003678">
    <property type="term" value="F:DNA helicase activity"/>
    <property type="evidence" value="ECO:0007669"/>
    <property type="project" value="TreeGrafter"/>
</dbReference>
<evidence type="ECO:0000256" key="1">
    <source>
        <dbReference type="ARBA" id="ARBA00022741"/>
    </source>
</evidence>
<dbReference type="GO" id="GO:0006281">
    <property type="term" value="P:DNA repair"/>
    <property type="evidence" value="ECO:0007669"/>
    <property type="project" value="UniProtKB-KW"/>
</dbReference>